<dbReference type="InterPro" id="IPR011608">
    <property type="entry name" value="PRD"/>
</dbReference>
<proteinExistence type="predicted"/>
<dbReference type="InterPro" id="IPR036634">
    <property type="entry name" value="PRD_sf"/>
</dbReference>
<dbReference type="PROSITE" id="PS51372">
    <property type="entry name" value="PRD_2"/>
    <property type="match status" value="1"/>
</dbReference>
<dbReference type="Pfam" id="PF00874">
    <property type="entry name" value="PRD"/>
    <property type="match status" value="1"/>
</dbReference>
<accession>A0A5D8Q8R7</accession>
<evidence type="ECO:0000259" key="1">
    <source>
        <dbReference type="PROSITE" id="PS51372"/>
    </source>
</evidence>
<dbReference type="AlphaFoldDB" id="A0A5D8Q8R7"/>
<evidence type="ECO:0000313" key="2">
    <source>
        <dbReference type="EMBL" id="TZE80970.1"/>
    </source>
</evidence>
<comment type="caution">
    <text evidence="2">The sequence shown here is derived from an EMBL/GenBank/DDBJ whole genome shotgun (WGS) entry which is preliminary data.</text>
</comment>
<dbReference type="GO" id="GO:0006355">
    <property type="term" value="P:regulation of DNA-templated transcription"/>
    <property type="evidence" value="ECO:0007669"/>
    <property type="project" value="InterPro"/>
</dbReference>
<dbReference type="Proteomes" id="UP000322976">
    <property type="component" value="Unassembled WGS sequence"/>
</dbReference>
<organism evidence="2 3">
    <name type="scientific">Calorimonas adulescens</name>
    <dbReference type="NCBI Taxonomy" id="2606906"/>
    <lineage>
        <taxon>Bacteria</taxon>
        <taxon>Bacillati</taxon>
        <taxon>Bacillota</taxon>
        <taxon>Clostridia</taxon>
        <taxon>Thermoanaerobacterales</taxon>
        <taxon>Thermoanaerobacteraceae</taxon>
        <taxon>Calorimonas</taxon>
    </lineage>
</organism>
<keyword evidence="3" id="KW-1185">Reference proteome</keyword>
<dbReference type="RefSeq" id="WP_149546059.1">
    <property type="nucleotide sequence ID" value="NZ_VTPS01000020.1"/>
</dbReference>
<evidence type="ECO:0000313" key="3">
    <source>
        <dbReference type="Proteomes" id="UP000322976"/>
    </source>
</evidence>
<reference evidence="2 3" key="1">
    <citation type="submission" date="2019-08" db="EMBL/GenBank/DDBJ databases">
        <title>Calorimonas adulescens gen. nov., sp. nov., an anaerobic thermophilic bacterium from Sakhalin hot spring.</title>
        <authorList>
            <person name="Khomyakova M.A."/>
            <person name="Merkel A.Y."/>
            <person name="Novikov A."/>
            <person name="Bonch-Osmolovskaya E.A."/>
            <person name="Slobodkin A.I."/>
        </authorList>
    </citation>
    <scope>NUCLEOTIDE SEQUENCE [LARGE SCALE GENOMIC DNA]</scope>
    <source>
        <strain evidence="2 3">A05MB</strain>
    </source>
</reference>
<dbReference type="Gene3D" id="1.10.1790.10">
    <property type="entry name" value="PRD domain"/>
    <property type="match status" value="1"/>
</dbReference>
<dbReference type="EMBL" id="VTPS01000020">
    <property type="protein sequence ID" value="TZE80970.1"/>
    <property type="molecule type" value="Genomic_DNA"/>
</dbReference>
<name>A0A5D8Q8R7_9THEO</name>
<sequence length="121" mass="13856">MNAIDRVNILYESEVISADVKDTVLRVIEWLGERKVGIDSDNGQMFLTHLAMSLERVCKGEEVDALPDAMMDEVKSSRGYILALEFIEYMEGILNRKLPESEKGYILLHLSILQEKEDQHD</sequence>
<protein>
    <submittedName>
        <fullName evidence="2">PRD domain-containing protein</fullName>
    </submittedName>
</protein>
<feature type="domain" description="PRD" evidence="1">
    <location>
        <begin position="11"/>
        <end position="120"/>
    </location>
</feature>
<dbReference type="SUPFAM" id="SSF63520">
    <property type="entry name" value="PTS-regulatory domain, PRD"/>
    <property type="match status" value="1"/>
</dbReference>
<gene>
    <name evidence="2" type="ORF">FWJ32_11290</name>
</gene>